<feature type="compositionally biased region" description="Basic and acidic residues" evidence="1">
    <location>
        <begin position="194"/>
        <end position="206"/>
    </location>
</feature>
<feature type="non-terminal residue" evidence="2">
    <location>
        <position position="234"/>
    </location>
</feature>
<feature type="compositionally biased region" description="Basic and acidic residues" evidence="1">
    <location>
        <begin position="101"/>
        <end position="132"/>
    </location>
</feature>
<keyword evidence="2" id="KW-0548">Nucleotidyltransferase</keyword>
<protein>
    <submittedName>
        <fullName evidence="2">Ribonuclease PH</fullName>
        <ecNumber evidence="2">2.7.7.56</ecNumber>
    </submittedName>
</protein>
<sequence length="234" mass="24911">APQRPRPRPDACPRLRARFHPPRRGQLPGELRRDPRAGHRFGRGEGAAVPARQGPGLGHGRVRHAAPRHPHPRRARGGQGQAVGPHPGNPAADRALAAGRDGPRQARRAADRARLRRDPGRRGHAHGGDLRRMGGAAAGGGRAEAGRRPDPHAGGGGVVRLPRGHGGAGPGLCRGFNRGERRQLRADRRRRDRRGATDRRGRDVRRGRPATAAATGADRLRGNLRGTAAGGRPV</sequence>
<evidence type="ECO:0000256" key="1">
    <source>
        <dbReference type="SAM" id="MobiDB-lite"/>
    </source>
</evidence>
<dbReference type="EMBL" id="CADCWA010000085">
    <property type="protein sequence ID" value="CAA9515433.1"/>
    <property type="molecule type" value="Genomic_DNA"/>
</dbReference>
<feature type="region of interest" description="Disordered" evidence="1">
    <location>
        <begin position="1"/>
        <end position="234"/>
    </location>
</feature>
<dbReference type="GO" id="GO:0009022">
    <property type="term" value="F:tRNA nucleotidyltransferase activity"/>
    <property type="evidence" value="ECO:0007669"/>
    <property type="project" value="UniProtKB-EC"/>
</dbReference>
<dbReference type="EC" id="2.7.7.56" evidence="2"/>
<evidence type="ECO:0000313" key="2">
    <source>
        <dbReference type="EMBL" id="CAA9515433.1"/>
    </source>
</evidence>
<feature type="non-terminal residue" evidence="2">
    <location>
        <position position="1"/>
    </location>
</feature>
<feature type="compositionally biased region" description="Basic residues" evidence="1">
    <location>
        <begin position="60"/>
        <end position="76"/>
    </location>
</feature>
<keyword evidence="2" id="KW-0808">Transferase</keyword>
<accession>A0A6J4T734</accession>
<feature type="compositionally biased region" description="Gly residues" evidence="1">
    <location>
        <begin position="153"/>
        <end position="172"/>
    </location>
</feature>
<proteinExistence type="predicted"/>
<gene>
    <name evidence="2" type="ORF">AVDCRST_MAG31-1246</name>
</gene>
<organism evidence="2">
    <name type="scientific">uncultured Sphingomonas sp</name>
    <dbReference type="NCBI Taxonomy" id="158754"/>
    <lineage>
        <taxon>Bacteria</taxon>
        <taxon>Pseudomonadati</taxon>
        <taxon>Pseudomonadota</taxon>
        <taxon>Alphaproteobacteria</taxon>
        <taxon>Sphingomonadales</taxon>
        <taxon>Sphingomonadaceae</taxon>
        <taxon>Sphingomonas</taxon>
        <taxon>environmental samples</taxon>
    </lineage>
</organism>
<name>A0A6J4T734_9SPHN</name>
<reference evidence="2" key="1">
    <citation type="submission" date="2020-02" db="EMBL/GenBank/DDBJ databases">
        <authorList>
            <person name="Meier V. D."/>
        </authorList>
    </citation>
    <scope>NUCLEOTIDE SEQUENCE</scope>
    <source>
        <strain evidence="2">AVDCRST_MAG31</strain>
    </source>
</reference>
<feature type="compositionally biased region" description="Basic and acidic residues" evidence="1">
    <location>
        <begin position="177"/>
        <end position="186"/>
    </location>
</feature>
<dbReference type="AlphaFoldDB" id="A0A6J4T734"/>
<feature type="compositionally biased region" description="Low complexity" evidence="1">
    <location>
        <begin position="82"/>
        <end position="100"/>
    </location>
</feature>